<dbReference type="PANTHER" id="PTHR22642:SF2">
    <property type="entry name" value="PROTEIN LONG AFTER FAR-RED 3"/>
    <property type="match status" value="1"/>
</dbReference>
<dbReference type="Gene3D" id="3.10.310.70">
    <property type="match status" value="1"/>
</dbReference>
<accession>A0A7C4NLF1</accession>
<proteinExistence type="predicted"/>
<dbReference type="CDD" id="cd01300">
    <property type="entry name" value="YtcJ_like"/>
    <property type="match status" value="1"/>
</dbReference>
<dbReference type="InterPro" id="IPR033932">
    <property type="entry name" value="YtcJ-like"/>
</dbReference>
<dbReference type="Gene3D" id="3.20.20.140">
    <property type="entry name" value="Metal-dependent hydrolases"/>
    <property type="match status" value="1"/>
</dbReference>
<dbReference type="EMBL" id="DTBD01000048">
    <property type="protein sequence ID" value="HGQ64669.1"/>
    <property type="molecule type" value="Genomic_DNA"/>
</dbReference>
<comment type="caution">
    <text evidence="3">The sequence shown here is derived from an EMBL/GenBank/DDBJ whole genome shotgun (WGS) entry which is preliminary data.</text>
</comment>
<evidence type="ECO:0000313" key="2">
    <source>
        <dbReference type="EMBL" id="HGQ36309.1"/>
    </source>
</evidence>
<dbReference type="InterPro" id="IPR013108">
    <property type="entry name" value="Amidohydro_3"/>
</dbReference>
<evidence type="ECO:0000259" key="1">
    <source>
        <dbReference type="Pfam" id="PF07969"/>
    </source>
</evidence>
<organism evidence="3">
    <name type="scientific">Ignisphaera aggregans</name>
    <dbReference type="NCBI Taxonomy" id="334771"/>
    <lineage>
        <taxon>Archaea</taxon>
        <taxon>Thermoproteota</taxon>
        <taxon>Thermoprotei</taxon>
        <taxon>Desulfurococcales</taxon>
        <taxon>Desulfurococcaceae</taxon>
        <taxon>Ignisphaera</taxon>
    </lineage>
</organism>
<evidence type="ECO:0000313" key="3">
    <source>
        <dbReference type="EMBL" id="HGQ64669.1"/>
    </source>
</evidence>
<dbReference type="Pfam" id="PF07969">
    <property type="entry name" value="Amidohydro_3"/>
    <property type="match status" value="1"/>
</dbReference>
<dbReference type="AlphaFoldDB" id="A0A7C4NLF1"/>
<name>A0A7C4NLF1_9CREN</name>
<keyword evidence="3" id="KW-0378">Hydrolase</keyword>
<dbReference type="InterPro" id="IPR011059">
    <property type="entry name" value="Metal-dep_hydrolase_composite"/>
</dbReference>
<dbReference type="PANTHER" id="PTHR22642">
    <property type="entry name" value="IMIDAZOLONEPROPIONASE"/>
    <property type="match status" value="1"/>
</dbReference>
<dbReference type="EMBL" id="DTCK01000040">
    <property type="protein sequence ID" value="HGQ36309.1"/>
    <property type="molecule type" value="Genomic_DNA"/>
</dbReference>
<dbReference type="GO" id="GO:0016810">
    <property type="term" value="F:hydrolase activity, acting on carbon-nitrogen (but not peptide) bonds"/>
    <property type="evidence" value="ECO:0007669"/>
    <property type="project" value="InterPro"/>
</dbReference>
<protein>
    <submittedName>
        <fullName evidence="3">Amidohydrolase</fullName>
    </submittedName>
</protein>
<dbReference type="InterPro" id="IPR032466">
    <property type="entry name" value="Metal_Hydrolase"/>
</dbReference>
<reference evidence="3" key="1">
    <citation type="journal article" date="2020" name="mSystems">
        <title>Genome- and Community-Level Interaction Insights into Carbon Utilization and Element Cycling Functions of Hydrothermarchaeota in Hydrothermal Sediment.</title>
        <authorList>
            <person name="Zhou Z."/>
            <person name="Liu Y."/>
            <person name="Xu W."/>
            <person name="Pan J."/>
            <person name="Luo Z.H."/>
            <person name="Li M."/>
        </authorList>
    </citation>
    <scope>NUCLEOTIDE SEQUENCE [LARGE SCALE GENOMIC DNA]</scope>
    <source>
        <strain evidence="3">SpSt-637</strain>
        <strain evidence="2">SpSt-667</strain>
    </source>
</reference>
<dbReference type="SUPFAM" id="SSF51556">
    <property type="entry name" value="Metallo-dependent hydrolases"/>
    <property type="match status" value="1"/>
</dbReference>
<dbReference type="InterPro" id="IPR018228">
    <property type="entry name" value="DNase_TatD-rel_CS"/>
</dbReference>
<dbReference type="SUPFAM" id="SSF51338">
    <property type="entry name" value="Composite domain of metallo-dependent hydrolases"/>
    <property type="match status" value="1"/>
</dbReference>
<sequence length="525" mass="58854">MVIGFVNGNVYVSFKPLKKVEAFAVANGRIVFIGGNSDVENIVRISGGTVVDLGGRTVLPGFIDSHVHIDELGIFLSAIDLRGTKSLRELKERLRKALDSVETLWVLGHGWDQELFEEKKWPTRWDIDEVVSHRPALLTRICLHAAVLNTLALKVTGLEALNSLNVERDEKGVPTGVIKEEALEIAWERIRDSISVEEYEKLILNAMRFAASHGVTTIGFTGCNVKVLKALINLWSKGLLITRVRVYLNPGKSWEVVHLLENIGFKRSFGDEYLKIMGIKILADGSLGARTAWLSEPYTDNPSTSGVPSIPPEDLRKLARRTHDLGLQLSIHGIGDKAIDVILDAYSELKNVDRARHRIEHASVVREDQIDRMSRLGVVVAVQPNFVVSDWWALGRLGKKRIRWLYPFKTMLEKGIAVGFGTDTPVEPINPWQTVYAAVTRGKFENVAHYEDTKNERLDLQEALNSYTYGSAYIMFEEHSLGTLDVGKLADFVVVDRDPFTVEEKELKDVRILETYIGGKKVYTA</sequence>
<gene>
    <name evidence="3" type="ORF">ENU08_05435</name>
    <name evidence="2" type="ORF">ENU41_06505</name>
</gene>
<dbReference type="PROSITE" id="PS01137">
    <property type="entry name" value="TATD_1"/>
    <property type="match status" value="1"/>
</dbReference>
<feature type="domain" description="Amidohydrolase 3" evidence="1">
    <location>
        <begin position="50"/>
        <end position="523"/>
    </location>
</feature>
<dbReference type="Gene3D" id="2.30.40.10">
    <property type="entry name" value="Urease, subunit C, domain 1"/>
    <property type="match status" value="1"/>
</dbReference>